<feature type="compositionally biased region" description="Basic residues" evidence="1">
    <location>
        <begin position="28"/>
        <end position="37"/>
    </location>
</feature>
<proteinExistence type="predicted"/>
<evidence type="ECO:0000259" key="2">
    <source>
        <dbReference type="Pfam" id="PF20415"/>
    </source>
</evidence>
<feature type="domain" description="DUF6699" evidence="2">
    <location>
        <begin position="575"/>
        <end position="710"/>
    </location>
</feature>
<keyword evidence="4" id="KW-1185">Reference proteome</keyword>
<gene>
    <name evidence="3" type="ORF">RSOLAG22IIIB_01837</name>
</gene>
<name>A0A0K6G9Z4_9AGAM</name>
<evidence type="ECO:0000313" key="3">
    <source>
        <dbReference type="EMBL" id="CUA75189.1"/>
    </source>
</evidence>
<feature type="compositionally biased region" description="Low complexity" evidence="1">
    <location>
        <begin position="304"/>
        <end position="317"/>
    </location>
</feature>
<accession>A0A0K6G9Z4</accession>
<feature type="compositionally biased region" description="Basic and acidic residues" evidence="1">
    <location>
        <begin position="341"/>
        <end position="356"/>
    </location>
</feature>
<feature type="compositionally biased region" description="Polar residues" evidence="1">
    <location>
        <begin position="326"/>
        <end position="338"/>
    </location>
</feature>
<feature type="compositionally biased region" description="Polar residues" evidence="1">
    <location>
        <begin position="372"/>
        <end position="387"/>
    </location>
</feature>
<feature type="compositionally biased region" description="Basic residues" evidence="1">
    <location>
        <begin position="60"/>
        <end position="72"/>
    </location>
</feature>
<feature type="compositionally biased region" description="Basic and acidic residues" evidence="1">
    <location>
        <begin position="475"/>
        <end position="508"/>
    </location>
</feature>
<sequence>MAPRGILKAPSVFPLEHEFPGYEEPRKIRSRSRSRDRRHADELAVVPNGHHHERPTSSRIRARSRHRSKSRSRRHVRWSDPVAFVVSDGRVKWGLSGFPIYVHPAVLVVNCMLVEPFLGCVYEDQVISPLSLSINPVPNANLHIAPPHFIDVLVQQLRHRRSSLPTILEDTRALFRESLREGDKKESHGGDKDSSSRRAPDTFHPSVHSSSRKRPSLKPMLSTPDVGRSPKVLPSPKVVDPPLHAPIPITHENRRRRTSLPNGLEAALKASSHALWLPHHTEDRSHEHPSSHGKEESSQTNGRSTSHSKSSNSVSHSRPLTHSHTRNSSGRSHVSHSQTPRHHDNVQLPPHMHEQPQLRGGSALAPPPVTFLNPQQSTPMTRPLSQITTVSHVTVASHKSSHSKSSKSSRSSPQEKITPPLPSPIPSIKPSIEPQTPKSTRSNMFSLPTVDDLFSKDETSHSIKSIRRLFGLSTPKHEPRKLSDDEAPVKKSKHSKDIKDADQRHRTDSFVVKPPPRETLHRARHSFDLGTFSLLDDMHMRWTTATARHFLPVLTPAEIQASHLTLSLNPALTTIHWDIRHPPNAVWSVVPGRKSVLWTGHNEPATVPLVPSLRIFSPYFPWVISARNPAGVTCGDILSAIHTSALQLVWRGEFDQLRPEDKSRLAAGYHANRPAKGAPKTADAPFDVGSWLVRADWLGRHTVLRGMSVSEGKDKYGSPSPDVLLSMYLTENRREADKPVLPVPHH</sequence>
<organism evidence="3 4">
    <name type="scientific">Rhizoctonia solani</name>
    <dbReference type="NCBI Taxonomy" id="456999"/>
    <lineage>
        <taxon>Eukaryota</taxon>
        <taxon>Fungi</taxon>
        <taxon>Dikarya</taxon>
        <taxon>Basidiomycota</taxon>
        <taxon>Agaricomycotina</taxon>
        <taxon>Agaricomycetes</taxon>
        <taxon>Cantharellales</taxon>
        <taxon>Ceratobasidiaceae</taxon>
        <taxon>Rhizoctonia</taxon>
    </lineage>
</organism>
<feature type="compositionally biased region" description="Low complexity" evidence="1">
    <location>
        <begin position="388"/>
        <end position="398"/>
    </location>
</feature>
<feature type="region of interest" description="Disordered" evidence="1">
    <location>
        <begin position="179"/>
        <end position="259"/>
    </location>
</feature>
<dbReference type="AlphaFoldDB" id="A0A0K6G9Z4"/>
<feature type="region of interest" description="Disordered" evidence="1">
    <location>
        <begin position="470"/>
        <end position="514"/>
    </location>
</feature>
<dbReference type="Proteomes" id="UP000044841">
    <property type="component" value="Unassembled WGS sequence"/>
</dbReference>
<dbReference type="EMBL" id="CYGV01001511">
    <property type="protein sequence ID" value="CUA75189.1"/>
    <property type="molecule type" value="Genomic_DNA"/>
</dbReference>
<reference evidence="3 4" key="1">
    <citation type="submission" date="2015-07" db="EMBL/GenBank/DDBJ databases">
        <authorList>
            <person name="Noorani M."/>
        </authorList>
    </citation>
    <scope>NUCLEOTIDE SEQUENCE [LARGE SCALE GENOMIC DNA]</scope>
    <source>
        <strain evidence="3">BBA 69670</strain>
    </source>
</reference>
<dbReference type="Pfam" id="PF20415">
    <property type="entry name" value="DUF6699"/>
    <property type="match status" value="1"/>
</dbReference>
<dbReference type="InterPro" id="IPR046522">
    <property type="entry name" value="DUF6699"/>
</dbReference>
<protein>
    <recommendedName>
        <fullName evidence="2">DUF6699 domain-containing protein</fullName>
    </recommendedName>
</protein>
<feature type="compositionally biased region" description="Basic and acidic residues" evidence="1">
    <location>
        <begin position="280"/>
        <end position="297"/>
    </location>
</feature>
<evidence type="ECO:0000256" key="1">
    <source>
        <dbReference type="SAM" id="MobiDB-lite"/>
    </source>
</evidence>
<feature type="region of interest" description="Disordered" evidence="1">
    <location>
        <begin position="280"/>
        <end position="444"/>
    </location>
</feature>
<feature type="compositionally biased region" description="Basic and acidic residues" evidence="1">
    <location>
        <begin position="179"/>
        <end position="201"/>
    </location>
</feature>
<evidence type="ECO:0000313" key="4">
    <source>
        <dbReference type="Proteomes" id="UP000044841"/>
    </source>
</evidence>
<feature type="region of interest" description="Disordered" evidence="1">
    <location>
        <begin position="24"/>
        <end position="72"/>
    </location>
</feature>